<comment type="subunit">
    <text evidence="3 8">Homodimer.</text>
</comment>
<feature type="binding site" evidence="8">
    <location>
        <begin position="107"/>
        <end position="108"/>
    </location>
    <ligand>
        <name>pyridoxal 5'-phosphate</name>
        <dbReference type="ChEBI" id="CHEBI:597326"/>
    </ligand>
</feature>
<feature type="binding site" evidence="8">
    <location>
        <position position="132"/>
    </location>
    <ligand>
        <name>substrate</name>
    </ligand>
</feature>
<feature type="binding site" evidence="8">
    <location>
        <position position="351"/>
    </location>
    <ligand>
        <name>substrate</name>
    </ligand>
</feature>
<keyword evidence="5 8" id="KW-0093">Biotin biosynthesis</keyword>
<dbReference type="Pfam" id="PF00155">
    <property type="entry name" value="Aminotran_1_2"/>
    <property type="match status" value="1"/>
</dbReference>
<dbReference type="InterPro" id="IPR004723">
    <property type="entry name" value="AONS_Archaea/Proteobacteria"/>
</dbReference>
<evidence type="ECO:0000256" key="2">
    <source>
        <dbReference type="ARBA" id="ARBA00004746"/>
    </source>
</evidence>
<comment type="similarity">
    <text evidence="8">Belongs to the class-II pyridoxal-phosphate-dependent aminotransferase family. BioF subfamily.</text>
</comment>
<evidence type="ECO:0000313" key="10">
    <source>
        <dbReference type="EMBL" id="WRL48185.1"/>
    </source>
</evidence>
<comment type="pathway">
    <text evidence="2 8">Cofactor biosynthesis; biotin biosynthesis.</text>
</comment>
<dbReference type="PANTHER" id="PTHR13693:SF100">
    <property type="entry name" value="8-AMINO-7-OXONONANOATE SYNTHASE"/>
    <property type="match status" value="1"/>
</dbReference>
<evidence type="ECO:0000256" key="6">
    <source>
        <dbReference type="ARBA" id="ARBA00022898"/>
    </source>
</evidence>
<dbReference type="EMBL" id="CP141259">
    <property type="protein sequence ID" value="WRL48185.1"/>
    <property type="molecule type" value="Genomic_DNA"/>
</dbReference>
<feature type="modified residue" description="N6-(pyridoxal phosphate)lysine" evidence="8">
    <location>
        <position position="237"/>
    </location>
</feature>
<keyword evidence="6 8" id="KW-0663">Pyridoxal phosphate</keyword>
<keyword evidence="11" id="KW-1185">Reference proteome</keyword>
<feature type="binding site" evidence="8">
    <location>
        <position position="234"/>
    </location>
    <ligand>
        <name>pyridoxal 5'-phosphate</name>
        <dbReference type="ChEBI" id="CHEBI:597326"/>
    </ligand>
</feature>
<protein>
    <recommendedName>
        <fullName evidence="8">8-amino-7-oxononanoate synthase</fullName>
        <shortName evidence="8">AONS</shortName>
        <ecNumber evidence="8">2.3.1.47</ecNumber>
    </recommendedName>
    <alternativeName>
        <fullName evidence="8">7-keto-8-amino-pelargonic acid synthase</fullName>
        <shortName evidence="8">7-KAP synthase</shortName>
        <shortName evidence="8">KAPA synthase</shortName>
    </alternativeName>
    <alternativeName>
        <fullName evidence="8">8-amino-7-ketopelargonate synthase</fullName>
    </alternativeName>
</protein>
<dbReference type="Gene3D" id="3.40.640.10">
    <property type="entry name" value="Type I PLP-dependent aspartate aminotransferase-like (Major domain)"/>
    <property type="match status" value="1"/>
</dbReference>
<dbReference type="SUPFAM" id="SSF53383">
    <property type="entry name" value="PLP-dependent transferases"/>
    <property type="match status" value="1"/>
</dbReference>
<evidence type="ECO:0000256" key="8">
    <source>
        <dbReference type="HAMAP-Rule" id="MF_01693"/>
    </source>
</evidence>
<name>A0ABZ1ARX9_AROEV</name>
<dbReference type="InterPro" id="IPR050087">
    <property type="entry name" value="AON_synthase_class-II"/>
</dbReference>
<feature type="binding site" evidence="8">
    <location>
        <position position="178"/>
    </location>
    <ligand>
        <name>pyridoxal 5'-phosphate</name>
        <dbReference type="ChEBI" id="CHEBI:597326"/>
    </ligand>
</feature>
<evidence type="ECO:0000256" key="4">
    <source>
        <dbReference type="ARBA" id="ARBA00022679"/>
    </source>
</evidence>
<dbReference type="InterPro" id="IPR022834">
    <property type="entry name" value="AONS_Proteobacteria"/>
</dbReference>
<dbReference type="Proteomes" id="UP001626593">
    <property type="component" value="Chromosome"/>
</dbReference>
<dbReference type="GO" id="GO:0008710">
    <property type="term" value="F:8-amino-7-oxononanoate synthase activity"/>
    <property type="evidence" value="ECO:0007669"/>
    <property type="project" value="UniProtKB-EC"/>
</dbReference>
<dbReference type="Gene3D" id="3.90.1150.10">
    <property type="entry name" value="Aspartate Aminotransferase, domain 1"/>
    <property type="match status" value="1"/>
</dbReference>
<dbReference type="PANTHER" id="PTHR13693">
    <property type="entry name" value="CLASS II AMINOTRANSFERASE/8-AMINO-7-OXONONANOATE SYNTHASE"/>
    <property type="match status" value="1"/>
</dbReference>
<evidence type="ECO:0000256" key="1">
    <source>
        <dbReference type="ARBA" id="ARBA00001933"/>
    </source>
</evidence>
<feature type="binding site" evidence="8">
    <location>
        <position position="20"/>
    </location>
    <ligand>
        <name>substrate</name>
    </ligand>
</feature>
<feature type="domain" description="Aminotransferase class I/classII large" evidence="9">
    <location>
        <begin position="39"/>
        <end position="379"/>
    </location>
</feature>
<evidence type="ECO:0000313" key="11">
    <source>
        <dbReference type="Proteomes" id="UP001626593"/>
    </source>
</evidence>
<feature type="binding site" evidence="8">
    <location>
        <position position="206"/>
    </location>
    <ligand>
        <name>pyridoxal 5'-phosphate</name>
        <dbReference type="ChEBI" id="CHEBI:597326"/>
    </ligand>
</feature>
<reference evidence="10 11" key="1">
    <citation type="submission" date="2023-12" db="EMBL/GenBank/DDBJ databases">
        <title>A. evansii MAY27, complete genome.</title>
        <authorList>
            <person name="Wang Y."/>
        </authorList>
    </citation>
    <scope>NUCLEOTIDE SEQUENCE [LARGE SCALE GENOMIC DNA]</scope>
    <source>
        <strain evidence="10 11">MAY27</strain>
    </source>
</reference>
<evidence type="ECO:0000259" key="9">
    <source>
        <dbReference type="Pfam" id="PF00155"/>
    </source>
</evidence>
<dbReference type="CDD" id="cd06454">
    <property type="entry name" value="KBL_like"/>
    <property type="match status" value="1"/>
</dbReference>
<dbReference type="InterPro" id="IPR015424">
    <property type="entry name" value="PyrdxlP-dep_Trfase"/>
</dbReference>
<accession>A0ABZ1ARX9</accession>
<dbReference type="InterPro" id="IPR004839">
    <property type="entry name" value="Aminotransferase_I/II_large"/>
</dbReference>
<keyword evidence="4 8" id="KW-0808">Transferase</keyword>
<dbReference type="InterPro" id="IPR015421">
    <property type="entry name" value="PyrdxlP-dep_Trfase_major"/>
</dbReference>
<organism evidence="10 11">
    <name type="scientific">Aromatoleum evansii</name>
    <name type="common">Azoarcus evansii</name>
    <dbReference type="NCBI Taxonomy" id="59406"/>
    <lineage>
        <taxon>Bacteria</taxon>
        <taxon>Pseudomonadati</taxon>
        <taxon>Pseudomonadota</taxon>
        <taxon>Betaproteobacteria</taxon>
        <taxon>Rhodocyclales</taxon>
        <taxon>Rhodocyclaceae</taxon>
        <taxon>Aromatoleum</taxon>
    </lineage>
</organism>
<gene>
    <name evidence="8 10" type="primary">bioF</name>
    <name evidence="10" type="ORF">U5817_09125</name>
</gene>
<dbReference type="InterPro" id="IPR015422">
    <property type="entry name" value="PyrdxlP-dep_Trfase_small"/>
</dbReference>
<proteinExistence type="inferred from homology"/>
<evidence type="ECO:0000256" key="5">
    <source>
        <dbReference type="ARBA" id="ARBA00022756"/>
    </source>
</evidence>
<dbReference type="RefSeq" id="WP_407280517.1">
    <property type="nucleotide sequence ID" value="NZ_CP141259.1"/>
</dbReference>
<evidence type="ECO:0000256" key="7">
    <source>
        <dbReference type="ARBA" id="ARBA00047715"/>
    </source>
</evidence>
<keyword evidence="10" id="KW-0012">Acyltransferase</keyword>
<evidence type="ECO:0000256" key="3">
    <source>
        <dbReference type="ARBA" id="ARBA00011738"/>
    </source>
</evidence>
<dbReference type="HAMAP" id="MF_01693">
    <property type="entry name" value="BioF_aminotrans_2"/>
    <property type="match status" value="1"/>
</dbReference>
<dbReference type="NCBIfam" id="TIGR00858">
    <property type="entry name" value="bioF"/>
    <property type="match status" value="1"/>
</dbReference>
<comment type="function">
    <text evidence="8">Catalyzes the decarboxylative condensation of pimeloyl-[acyl-carrier protein] and L-alanine to produce 8-amino-7-oxononanoate (AON), [acyl-carrier protein], and carbon dioxide.</text>
</comment>
<sequence>MLLDSLKADLAELDAQSLRRVRRSLDTPCGPHARVDGRDMLAFCSNDYLGLAAEPELAAALKAGADRWGSGSGASHLVSGHYTVHDELERRLAAFVGCERALYLSTGFMANSGVIPALVGRGDAIFADRLNHASLVDGALLSRADLHRYPHADLGALERALTTSTAKRKLIVTDSVFSMDGDVAPLAGLLELADRFDAWLMVDDAHGFGVLGPDGRGALREAGLASWRLVYIGTLGKAAGVSGAFIAGHGDVVEWLMQKARTYIFTTGAPPALATALLKSLDLIEHGDTRRVHLATLIEHLRTGLQLRRWQLMPSRTPIQPVVIGDNAETLAAARALWDAGLWVPAIRPPTVPQGSARLRISLTAAHTHQDVERLVAALNDLEHSA</sequence>
<comment type="cofactor">
    <cofactor evidence="1 8">
        <name>pyridoxal 5'-phosphate</name>
        <dbReference type="ChEBI" id="CHEBI:597326"/>
    </cofactor>
</comment>
<dbReference type="EC" id="2.3.1.47" evidence="8"/>
<comment type="catalytic activity">
    <reaction evidence="7 8">
        <text>6-carboxyhexanoyl-[ACP] + L-alanine + H(+) = (8S)-8-amino-7-oxononanoate + holo-[ACP] + CO2</text>
        <dbReference type="Rhea" id="RHEA:42288"/>
        <dbReference type="Rhea" id="RHEA-COMP:9685"/>
        <dbReference type="Rhea" id="RHEA-COMP:9955"/>
        <dbReference type="ChEBI" id="CHEBI:15378"/>
        <dbReference type="ChEBI" id="CHEBI:16526"/>
        <dbReference type="ChEBI" id="CHEBI:57972"/>
        <dbReference type="ChEBI" id="CHEBI:64479"/>
        <dbReference type="ChEBI" id="CHEBI:78846"/>
        <dbReference type="ChEBI" id="CHEBI:149468"/>
        <dbReference type="EC" id="2.3.1.47"/>
    </reaction>
</comment>